<reference evidence="1" key="1">
    <citation type="submission" date="2016-12" db="EMBL/GenBank/DDBJ databases">
        <authorList>
            <person name="Moulin L."/>
        </authorList>
    </citation>
    <scope>NUCLEOTIDE SEQUENCE [LARGE SCALE GENOMIC DNA]</scope>
    <source>
        <strain evidence="1">STM 7183</strain>
    </source>
</reference>
<accession>A0A1N7RWY5</accession>
<gene>
    <name evidence="1" type="ORF">BN2476_230103</name>
</gene>
<evidence type="ECO:0000313" key="1">
    <source>
        <dbReference type="EMBL" id="SIT39599.1"/>
    </source>
</evidence>
<organism evidence="1 2">
    <name type="scientific">Paraburkholderia piptadeniae</name>
    <dbReference type="NCBI Taxonomy" id="1701573"/>
    <lineage>
        <taxon>Bacteria</taxon>
        <taxon>Pseudomonadati</taxon>
        <taxon>Pseudomonadota</taxon>
        <taxon>Betaproteobacteria</taxon>
        <taxon>Burkholderiales</taxon>
        <taxon>Burkholderiaceae</taxon>
        <taxon>Paraburkholderia</taxon>
    </lineage>
</organism>
<dbReference type="AlphaFoldDB" id="A0A1N7RWY5"/>
<keyword evidence="2" id="KW-1185">Reference proteome</keyword>
<sequence>MASAWRNKGLIRGAIALIYIAYGNAGRFPWNSGAGHRLRL</sequence>
<evidence type="ECO:0000313" key="2">
    <source>
        <dbReference type="Proteomes" id="UP000195569"/>
    </source>
</evidence>
<dbReference type="EMBL" id="CYGY02000023">
    <property type="protein sequence ID" value="SIT39599.1"/>
    <property type="molecule type" value="Genomic_DNA"/>
</dbReference>
<protein>
    <submittedName>
        <fullName evidence="1">Uncharacterized protein</fullName>
    </submittedName>
</protein>
<comment type="caution">
    <text evidence="1">The sequence shown here is derived from an EMBL/GenBank/DDBJ whole genome shotgun (WGS) entry which is preliminary data.</text>
</comment>
<dbReference type="Proteomes" id="UP000195569">
    <property type="component" value="Unassembled WGS sequence"/>
</dbReference>
<proteinExistence type="predicted"/>
<name>A0A1N7RWY5_9BURK</name>